<dbReference type="Proteomes" id="UP000789405">
    <property type="component" value="Unassembled WGS sequence"/>
</dbReference>
<evidence type="ECO:0000313" key="3">
    <source>
        <dbReference type="Proteomes" id="UP000789405"/>
    </source>
</evidence>
<feature type="compositionally biased region" description="Polar residues" evidence="1">
    <location>
        <begin position="1"/>
        <end position="16"/>
    </location>
</feature>
<protein>
    <submittedName>
        <fullName evidence="2">17853_t:CDS:1</fullName>
    </submittedName>
</protein>
<feature type="non-terminal residue" evidence="2">
    <location>
        <position position="176"/>
    </location>
</feature>
<evidence type="ECO:0000313" key="2">
    <source>
        <dbReference type="EMBL" id="CAG8638305.1"/>
    </source>
</evidence>
<evidence type="ECO:0000256" key="1">
    <source>
        <dbReference type="SAM" id="MobiDB-lite"/>
    </source>
</evidence>
<keyword evidence="3" id="KW-1185">Reference proteome</keyword>
<gene>
    <name evidence="2" type="ORF">DERYTH_LOCUS9512</name>
</gene>
<organism evidence="2 3">
    <name type="scientific">Dentiscutata erythropus</name>
    <dbReference type="NCBI Taxonomy" id="1348616"/>
    <lineage>
        <taxon>Eukaryota</taxon>
        <taxon>Fungi</taxon>
        <taxon>Fungi incertae sedis</taxon>
        <taxon>Mucoromycota</taxon>
        <taxon>Glomeromycotina</taxon>
        <taxon>Glomeromycetes</taxon>
        <taxon>Diversisporales</taxon>
        <taxon>Gigasporaceae</taxon>
        <taxon>Dentiscutata</taxon>
    </lineage>
</organism>
<dbReference type="EMBL" id="CAJVPY010005227">
    <property type="protein sequence ID" value="CAG8638305.1"/>
    <property type="molecule type" value="Genomic_DNA"/>
</dbReference>
<feature type="region of interest" description="Disordered" evidence="1">
    <location>
        <begin position="1"/>
        <end position="36"/>
    </location>
</feature>
<proteinExistence type="predicted"/>
<accession>A0A9N9DFI9</accession>
<sequence>MDSSRTSGETTEQLPTEDNAETRPTKKSKTVKPVETDTQPVNFTSTTQLHRGLKVANKTLAIFKLVHPLLVPEYIVPQINKELKILSDLTGIPISPVTNTHFISSQYTNTLQSLKQIQPKMIKEAVKAYFKNWTKLNKSDPQEWPSWENYYKSKICITSRIYNELLEPITIPKMQQ</sequence>
<name>A0A9N9DFI9_9GLOM</name>
<dbReference type="AlphaFoldDB" id="A0A9N9DFI9"/>
<reference evidence="2" key="1">
    <citation type="submission" date="2021-06" db="EMBL/GenBank/DDBJ databases">
        <authorList>
            <person name="Kallberg Y."/>
            <person name="Tangrot J."/>
            <person name="Rosling A."/>
        </authorList>
    </citation>
    <scope>NUCLEOTIDE SEQUENCE</scope>
    <source>
        <strain evidence="2">MA453B</strain>
    </source>
</reference>
<comment type="caution">
    <text evidence="2">The sequence shown here is derived from an EMBL/GenBank/DDBJ whole genome shotgun (WGS) entry which is preliminary data.</text>
</comment>